<evidence type="ECO:0000256" key="13">
    <source>
        <dbReference type="ARBA" id="ARBA00048679"/>
    </source>
</evidence>
<evidence type="ECO:0000313" key="19">
    <source>
        <dbReference type="Proteomes" id="UP001165065"/>
    </source>
</evidence>
<evidence type="ECO:0000256" key="9">
    <source>
        <dbReference type="ARBA" id="ARBA00022837"/>
    </source>
</evidence>
<evidence type="ECO:0000256" key="2">
    <source>
        <dbReference type="ARBA" id="ARBA00012513"/>
    </source>
</evidence>
<keyword evidence="19" id="KW-1185">Reference proteome</keyword>
<keyword evidence="5" id="KW-0479">Metal-binding</keyword>
<evidence type="ECO:0000256" key="10">
    <source>
        <dbReference type="ARBA" id="ARBA00022840"/>
    </source>
</evidence>
<dbReference type="FunFam" id="3.30.200.20:FF:000315">
    <property type="entry name" value="Calcium-dependent protein kinase 3"/>
    <property type="match status" value="1"/>
</dbReference>
<gene>
    <name evidence="18" type="ORF">TrCOL_g11860</name>
</gene>
<dbReference type="InterPro" id="IPR011009">
    <property type="entry name" value="Kinase-like_dom_sf"/>
</dbReference>
<comment type="similarity">
    <text evidence="11">Belongs to the protein kinase superfamily. Ser/Thr protein kinase family. CDPK subfamily.</text>
</comment>
<keyword evidence="8" id="KW-0418">Kinase</keyword>
<keyword evidence="6" id="KW-0677">Repeat</keyword>
<comment type="catalytic activity">
    <reaction evidence="12">
        <text>L-threonyl-[protein] + ATP = O-phospho-L-threonyl-[protein] + ADP + H(+)</text>
        <dbReference type="Rhea" id="RHEA:46608"/>
        <dbReference type="Rhea" id="RHEA-COMP:11060"/>
        <dbReference type="Rhea" id="RHEA-COMP:11605"/>
        <dbReference type="ChEBI" id="CHEBI:15378"/>
        <dbReference type="ChEBI" id="CHEBI:30013"/>
        <dbReference type="ChEBI" id="CHEBI:30616"/>
        <dbReference type="ChEBI" id="CHEBI:61977"/>
        <dbReference type="ChEBI" id="CHEBI:456216"/>
        <dbReference type="EC" id="2.7.11.1"/>
    </reaction>
</comment>
<evidence type="ECO:0000256" key="8">
    <source>
        <dbReference type="ARBA" id="ARBA00022777"/>
    </source>
</evidence>
<reference evidence="19" key="1">
    <citation type="journal article" date="2023" name="Commun. Biol.">
        <title>Genome analysis of Parmales, the sister group of diatoms, reveals the evolutionary specialization of diatoms from phago-mixotrophs to photoautotrophs.</title>
        <authorList>
            <person name="Ban H."/>
            <person name="Sato S."/>
            <person name="Yoshikawa S."/>
            <person name="Yamada K."/>
            <person name="Nakamura Y."/>
            <person name="Ichinomiya M."/>
            <person name="Sato N."/>
            <person name="Blanc-Mathieu R."/>
            <person name="Endo H."/>
            <person name="Kuwata A."/>
            <person name="Ogata H."/>
        </authorList>
    </citation>
    <scope>NUCLEOTIDE SEQUENCE [LARGE SCALE GENOMIC DNA]</scope>
</reference>
<evidence type="ECO:0000256" key="1">
    <source>
        <dbReference type="ARBA" id="ARBA00001946"/>
    </source>
</evidence>
<comment type="catalytic activity">
    <reaction evidence="13">
        <text>L-seryl-[protein] + ATP = O-phospho-L-seryl-[protein] + ADP + H(+)</text>
        <dbReference type="Rhea" id="RHEA:17989"/>
        <dbReference type="Rhea" id="RHEA-COMP:9863"/>
        <dbReference type="Rhea" id="RHEA-COMP:11604"/>
        <dbReference type="ChEBI" id="CHEBI:15378"/>
        <dbReference type="ChEBI" id="CHEBI:29999"/>
        <dbReference type="ChEBI" id="CHEBI:30616"/>
        <dbReference type="ChEBI" id="CHEBI:83421"/>
        <dbReference type="ChEBI" id="CHEBI:456216"/>
        <dbReference type="EC" id="2.7.11.1"/>
    </reaction>
</comment>
<evidence type="ECO:0000256" key="7">
    <source>
        <dbReference type="ARBA" id="ARBA00022741"/>
    </source>
</evidence>
<dbReference type="EMBL" id="BRYA01000832">
    <property type="protein sequence ID" value="GMI33796.1"/>
    <property type="molecule type" value="Genomic_DNA"/>
</dbReference>
<feature type="region of interest" description="Disordered" evidence="16">
    <location>
        <begin position="345"/>
        <end position="370"/>
    </location>
</feature>
<evidence type="ECO:0000256" key="4">
    <source>
        <dbReference type="ARBA" id="ARBA00022679"/>
    </source>
</evidence>
<dbReference type="CDD" id="cd05117">
    <property type="entry name" value="STKc_CAMK"/>
    <property type="match status" value="1"/>
</dbReference>
<evidence type="ECO:0000313" key="18">
    <source>
        <dbReference type="EMBL" id="GMI33796.1"/>
    </source>
</evidence>
<organism evidence="18 19">
    <name type="scientific">Triparma columacea</name>
    <dbReference type="NCBI Taxonomy" id="722753"/>
    <lineage>
        <taxon>Eukaryota</taxon>
        <taxon>Sar</taxon>
        <taxon>Stramenopiles</taxon>
        <taxon>Ochrophyta</taxon>
        <taxon>Bolidophyceae</taxon>
        <taxon>Parmales</taxon>
        <taxon>Triparmaceae</taxon>
        <taxon>Triparma</taxon>
    </lineage>
</organism>
<proteinExistence type="inferred from homology"/>
<dbReference type="GO" id="GO:0046872">
    <property type="term" value="F:metal ion binding"/>
    <property type="evidence" value="ECO:0007669"/>
    <property type="project" value="UniProtKB-KW"/>
</dbReference>
<keyword evidence="10 14" id="KW-0067">ATP-binding</keyword>
<evidence type="ECO:0000256" key="14">
    <source>
        <dbReference type="PROSITE-ProRule" id="PRU10141"/>
    </source>
</evidence>
<evidence type="ECO:0000256" key="16">
    <source>
        <dbReference type="SAM" id="MobiDB-lite"/>
    </source>
</evidence>
<feature type="domain" description="Protein kinase" evidence="17">
    <location>
        <begin position="37"/>
        <end position="294"/>
    </location>
</feature>
<dbReference type="Gene3D" id="1.10.510.10">
    <property type="entry name" value="Transferase(Phosphotransferase) domain 1"/>
    <property type="match status" value="1"/>
</dbReference>
<comment type="cofactor">
    <cofactor evidence="1">
        <name>Mg(2+)</name>
        <dbReference type="ChEBI" id="CHEBI:18420"/>
    </cofactor>
</comment>
<keyword evidence="7 14" id="KW-0547">Nucleotide-binding</keyword>
<evidence type="ECO:0000256" key="12">
    <source>
        <dbReference type="ARBA" id="ARBA00047899"/>
    </source>
</evidence>
<dbReference type="EC" id="2.7.11.1" evidence="2"/>
<protein>
    <recommendedName>
        <fullName evidence="2">non-specific serine/threonine protein kinase</fullName>
        <ecNumber evidence="2">2.7.11.1</ecNumber>
    </recommendedName>
</protein>
<dbReference type="GO" id="GO:0004674">
    <property type="term" value="F:protein serine/threonine kinase activity"/>
    <property type="evidence" value="ECO:0007669"/>
    <property type="project" value="UniProtKB-KW"/>
</dbReference>
<dbReference type="OrthoDB" id="193931at2759"/>
<dbReference type="InterPro" id="IPR000719">
    <property type="entry name" value="Prot_kinase_dom"/>
</dbReference>
<evidence type="ECO:0000256" key="15">
    <source>
        <dbReference type="RuleBase" id="RU000304"/>
    </source>
</evidence>
<dbReference type="AlphaFoldDB" id="A0A9W7G5G4"/>
<dbReference type="Gene3D" id="3.30.200.20">
    <property type="entry name" value="Phosphorylase Kinase, domain 1"/>
    <property type="match status" value="1"/>
</dbReference>
<dbReference type="PROSITE" id="PS50011">
    <property type="entry name" value="PROTEIN_KINASE_DOM"/>
    <property type="match status" value="1"/>
</dbReference>
<evidence type="ECO:0000256" key="6">
    <source>
        <dbReference type="ARBA" id="ARBA00022737"/>
    </source>
</evidence>
<evidence type="ECO:0000259" key="17">
    <source>
        <dbReference type="PROSITE" id="PS50011"/>
    </source>
</evidence>
<dbReference type="GO" id="GO:0005524">
    <property type="term" value="F:ATP binding"/>
    <property type="evidence" value="ECO:0007669"/>
    <property type="project" value="UniProtKB-UniRule"/>
</dbReference>
<dbReference type="PROSITE" id="PS00107">
    <property type="entry name" value="PROTEIN_KINASE_ATP"/>
    <property type="match status" value="1"/>
</dbReference>
<keyword evidence="9" id="KW-0106">Calcium</keyword>
<dbReference type="InterPro" id="IPR017441">
    <property type="entry name" value="Protein_kinase_ATP_BS"/>
</dbReference>
<dbReference type="Proteomes" id="UP001165065">
    <property type="component" value="Unassembled WGS sequence"/>
</dbReference>
<keyword evidence="3 15" id="KW-0723">Serine/threonine-protein kinase</keyword>
<name>A0A9W7G5G4_9STRA</name>
<accession>A0A9W7G5G4</accession>
<evidence type="ECO:0000256" key="3">
    <source>
        <dbReference type="ARBA" id="ARBA00022527"/>
    </source>
</evidence>
<dbReference type="Pfam" id="PF00069">
    <property type="entry name" value="Pkinase"/>
    <property type="match status" value="1"/>
</dbReference>
<comment type="caution">
    <text evidence="18">The sequence shown here is derived from an EMBL/GenBank/DDBJ whole genome shotgun (WGS) entry which is preliminary data.</text>
</comment>
<dbReference type="SUPFAM" id="SSF56112">
    <property type="entry name" value="Protein kinase-like (PK-like)"/>
    <property type="match status" value="1"/>
</dbReference>
<keyword evidence="4" id="KW-0808">Transferase</keyword>
<feature type="binding site" evidence="14">
    <location>
        <position position="66"/>
    </location>
    <ligand>
        <name>ATP</name>
        <dbReference type="ChEBI" id="CHEBI:30616"/>
    </ligand>
</feature>
<dbReference type="PANTHER" id="PTHR24347">
    <property type="entry name" value="SERINE/THREONINE-PROTEIN KINASE"/>
    <property type="match status" value="1"/>
</dbReference>
<dbReference type="InterPro" id="IPR008271">
    <property type="entry name" value="Ser/Thr_kinase_AS"/>
</dbReference>
<evidence type="ECO:0000256" key="5">
    <source>
        <dbReference type="ARBA" id="ARBA00022723"/>
    </source>
</evidence>
<dbReference type="PROSITE" id="PS00108">
    <property type="entry name" value="PROTEIN_KINASE_ST"/>
    <property type="match status" value="1"/>
</dbReference>
<dbReference type="SMART" id="SM00220">
    <property type="entry name" value="S_TKc"/>
    <property type="match status" value="1"/>
</dbReference>
<evidence type="ECO:0000256" key="11">
    <source>
        <dbReference type="ARBA" id="ARBA00024334"/>
    </source>
</evidence>
<sequence length="370" mass="41743">MGCTTSVPDGASETPEERKLRIDFPDMGYGGDFEKEYKLTSVLGSGAFSTVRQGVRHQTGEKYAVKCVTKSELSSEDKEALLDEIDILKAMDHPGIIKLYDHFDEEKYHYLVLEAMDGGELFDRIVAKKFYNEFEARECIRSILSALSYIHHGKIAHRDLKPENLLLATLTNDNDVKIADFGFAKKCSTQNCLKTQCGTPGYVAPEILEGREYDYAADMWSIGVIMYIIIGGYPPFYEDNQNLLFKKIKRGDYEFHPEFWNDISTDAKDLISKCITVDPNKRISCADAVTHPWMGRDKRILSSQDLAKNLQQFKRFNAKRKFKAGVKTVMAHNRMKNLMEGLRAAADEENGKTKAGAGDGPPEYAPPPSY</sequence>
<dbReference type="FunFam" id="1.10.510.10:FF:000571">
    <property type="entry name" value="Maternal embryonic leucine zipper kinase"/>
    <property type="match status" value="1"/>
</dbReference>